<keyword evidence="2" id="KW-1133">Transmembrane helix</keyword>
<dbReference type="InterPro" id="IPR036280">
    <property type="entry name" value="Multihaem_cyt_sf"/>
</dbReference>
<organism evidence="4 5">
    <name type="scientific">Maribacter chungangensis</name>
    <dbReference type="NCBI Taxonomy" id="1069117"/>
    <lineage>
        <taxon>Bacteria</taxon>
        <taxon>Pseudomonadati</taxon>
        <taxon>Bacteroidota</taxon>
        <taxon>Flavobacteriia</taxon>
        <taxon>Flavobacteriales</taxon>
        <taxon>Flavobacteriaceae</taxon>
        <taxon>Maribacter</taxon>
    </lineage>
</organism>
<reference evidence="5" key="1">
    <citation type="journal article" date="2019" name="Int. J. Syst. Evol. Microbiol.">
        <title>The Global Catalogue of Microorganisms (GCM) 10K type strain sequencing project: providing services to taxonomists for standard genome sequencing and annotation.</title>
        <authorList>
            <consortium name="The Broad Institute Genomics Platform"/>
            <consortium name="The Broad Institute Genome Sequencing Center for Infectious Disease"/>
            <person name="Wu L."/>
            <person name="Ma J."/>
        </authorList>
    </citation>
    <scope>NUCLEOTIDE SEQUENCE [LARGE SCALE GENOMIC DNA]</scope>
    <source>
        <strain evidence="5">CCUG 61948</strain>
    </source>
</reference>
<evidence type="ECO:0000256" key="1">
    <source>
        <dbReference type="ARBA" id="ARBA00022729"/>
    </source>
</evidence>
<keyword evidence="2" id="KW-0472">Membrane</keyword>
<proteinExistence type="predicted"/>
<evidence type="ECO:0000256" key="2">
    <source>
        <dbReference type="SAM" id="Phobius"/>
    </source>
</evidence>
<keyword evidence="5" id="KW-1185">Reference proteome</keyword>
<dbReference type="PANTHER" id="PTHR35038:SF8">
    <property type="entry name" value="C-TYPE POLYHEME CYTOCHROME OMCC"/>
    <property type="match status" value="1"/>
</dbReference>
<gene>
    <name evidence="4" type="ORF">ACFQZJ_07270</name>
</gene>
<dbReference type="Pfam" id="PF13435">
    <property type="entry name" value="Cytochrome_C554"/>
    <property type="match status" value="1"/>
</dbReference>
<dbReference type="CDD" id="cd08168">
    <property type="entry name" value="Cytochrom_C3"/>
    <property type="match status" value="1"/>
</dbReference>
<keyword evidence="2" id="KW-0812">Transmembrane</keyword>
<dbReference type="EMBL" id="JBHTHY010000004">
    <property type="protein sequence ID" value="MFD0797254.1"/>
    <property type="molecule type" value="Genomic_DNA"/>
</dbReference>
<dbReference type="Gene3D" id="1.10.1130.10">
    <property type="entry name" value="Flavocytochrome C3, Chain A"/>
    <property type="match status" value="1"/>
</dbReference>
<dbReference type="InterPro" id="IPR051829">
    <property type="entry name" value="Multiheme_Cytochr_ET"/>
</dbReference>
<feature type="domain" description="Cytochrome c-552/4" evidence="3">
    <location>
        <begin position="174"/>
        <end position="217"/>
    </location>
</feature>
<evidence type="ECO:0000259" key="3">
    <source>
        <dbReference type="Pfam" id="PF13435"/>
    </source>
</evidence>
<evidence type="ECO:0000313" key="5">
    <source>
        <dbReference type="Proteomes" id="UP001597012"/>
    </source>
</evidence>
<dbReference type="PANTHER" id="PTHR35038">
    <property type="entry name" value="DISSIMILATORY SULFITE REDUCTASE SIRA"/>
    <property type="match status" value="1"/>
</dbReference>
<dbReference type="Proteomes" id="UP001597012">
    <property type="component" value="Unassembled WGS sequence"/>
</dbReference>
<accession>A0ABW3B3P8</accession>
<dbReference type="SUPFAM" id="SSF48695">
    <property type="entry name" value="Multiheme cytochromes"/>
    <property type="match status" value="1"/>
</dbReference>
<dbReference type="RefSeq" id="WP_379933447.1">
    <property type="nucleotide sequence ID" value="NZ_JBHTHY010000004.1"/>
</dbReference>
<evidence type="ECO:0000313" key="4">
    <source>
        <dbReference type="EMBL" id="MFD0797254.1"/>
    </source>
</evidence>
<keyword evidence="1" id="KW-0732">Signal</keyword>
<name>A0ABW3B3P8_9FLAO</name>
<dbReference type="InterPro" id="IPR023155">
    <property type="entry name" value="Cyt_c-552/4"/>
</dbReference>
<comment type="caution">
    <text evidence="4">The sequence shown here is derived from an EMBL/GenBank/DDBJ whole genome shotgun (WGS) entry which is preliminary data.</text>
</comment>
<dbReference type="Gene3D" id="3.90.10.10">
    <property type="entry name" value="Cytochrome C3"/>
    <property type="match status" value="1"/>
</dbReference>
<feature type="transmembrane region" description="Helical" evidence="2">
    <location>
        <begin position="6"/>
        <end position="25"/>
    </location>
</feature>
<protein>
    <submittedName>
        <fullName evidence="4">Multiheme c-type cytochrome</fullName>
    </submittedName>
</protein>
<sequence>MSKKLIINLGIFLAILLVGTIIYTIKYGPIKANHYEAPHPATQNDINSFAEAVSCSECHADIYRTHLQTAHFNTSKLADSTSIKGSFKEGSNILDLKDVIFTMQDENGIFYQHTNIKNRNITIPDNKFDIVVGSGVRGQTYLTWKDDELFQLHASYHTQSDSWINSIGYPEYFTERPVRDACIKCHVTFAENKGSIKGNQYEKERILFGVDCQKCHGPAQKHVDYQRVTRAETAQFIVKFDTLSRQQRLDVCAQCHSGLRTTVKGNPFLFLPGQNLEEYSKGTAPENDIELDVHGNQYGLLIQSECFKQTPKMDCTTCHNPHEKQRGNTNYFNMQCIGCHSEKTMGCSSNTSKPDMMSQNCISCHMPVSPSKTMTAQLGKDGIETPFNIRTHLIAIYSHTKQ</sequence>